<comment type="catalytic activity">
    <reaction evidence="12">
        <text>N(6)-hydroxy-dATP + H2O = N(6)-hydroxy-dAMP + diphosphate + H(+)</text>
        <dbReference type="Rhea" id="RHEA:83971"/>
        <dbReference type="ChEBI" id="CHEBI:15377"/>
        <dbReference type="ChEBI" id="CHEBI:15378"/>
        <dbReference type="ChEBI" id="CHEBI:33019"/>
        <dbReference type="ChEBI" id="CHEBI:233529"/>
        <dbReference type="ChEBI" id="CHEBI:233530"/>
    </reaction>
    <physiologicalReaction direction="left-to-right" evidence="12">
        <dbReference type="Rhea" id="RHEA:83972"/>
    </physiologicalReaction>
</comment>
<dbReference type="Proteomes" id="UP000218231">
    <property type="component" value="Unassembled WGS sequence"/>
</dbReference>
<evidence type="ECO:0000256" key="5">
    <source>
        <dbReference type="ARBA" id="ARBA00022741"/>
    </source>
</evidence>
<evidence type="ECO:0000256" key="2">
    <source>
        <dbReference type="ARBA" id="ARBA00008023"/>
    </source>
</evidence>
<dbReference type="HAMAP" id="MF_03148">
    <property type="entry name" value="HAM1_NTPase"/>
    <property type="match status" value="1"/>
</dbReference>
<dbReference type="GO" id="GO:0046872">
    <property type="term" value="F:metal ion binding"/>
    <property type="evidence" value="ECO:0007669"/>
    <property type="project" value="UniProtKB-KW"/>
</dbReference>
<feature type="region of interest" description="Disordered" evidence="14">
    <location>
        <begin position="65"/>
        <end position="97"/>
    </location>
</feature>
<comment type="subcellular location">
    <subcellularLocation>
        <location evidence="1 13">Cytoplasm</location>
    </subcellularLocation>
</comment>
<evidence type="ECO:0000313" key="16">
    <source>
        <dbReference type="Proteomes" id="UP000218231"/>
    </source>
</evidence>
<feature type="binding site" evidence="13">
    <location>
        <position position="364"/>
    </location>
    <ligand>
        <name>ITP</name>
        <dbReference type="ChEBI" id="CHEBI:61402"/>
    </ligand>
</feature>
<accession>A0A2A2K7D0</accession>
<dbReference type="Gene3D" id="3.90.950.10">
    <property type="match status" value="1"/>
</dbReference>
<keyword evidence="3 13" id="KW-0963">Cytoplasm</keyword>
<keyword evidence="5 13" id="KW-0547">Nucleotide-binding</keyword>
<protein>
    <recommendedName>
        <fullName evidence="13">Inosine triphosphate pyrophosphatase</fullName>
        <shortName evidence="13">ITPase</shortName>
        <shortName evidence="13">Inosine triphosphatase</shortName>
        <ecNumber evidence="13">3.6.1.66</ecNumber>
    </recommendedName>
    <alternativeName>
        <fullName evidence="13">Non-canonical purine NTP pyrophosphatase</fullName>
    </alternativeName>
    <alternativeName>
        <fullName evidence="13">Non-standard purine NTP pyrophosphatase</fullName>
    </alternativeName>
    <alternativeName>
        <fullName evidence="13">Nucleoside-triphosphate diphosphatase</fullName>
    </alternativeName>
    <alternativeName>
        <fullName evidence="13">Nucleoside-triphosphate pyrophosphatase</fullName>
        <shortName evidence="13">NTPase</shortName>
    </alternativeName>
    <alternativeName>
        <fullName evidence="13">XTP/dITP diphosphatase</fullName>
    </alternativeName>
</protein>
<dbReference type="PANTHER" id="PTHR11067:SF9">
    <property type="entry name" value="INOSINE TRIPHOSPHATE PYROPHOSPHATASE"/>
    <property type="match status" value="1"/>
</dbReference>
<name>A0A2A2K7D0_9BILA</name>
<dbReference type="SUPFAM" id="SSF52972">
    <property type="entry name" value="ITPase-like"/>
    <property type="match status" value="1"/>
</dbReference>
<dbReference type="InterPro" id="IPR002637">
    <property type="entry name" value="RdgB/HAM1"/>
</dbReference>
<dbReference type="FunFam" id="3.90.950.10:FF:000003">
    <property type="entry name" value="Inosine triphosphate pyrophosphatase"/>
    <property type="match status" value="1"/>
</dbReference>
<dbReference type="GO" id="GO:0036222">
    <property type="term" value="F:XTP diphosphatase activity"/>
    <property type="evidence" value="ECO:0007669"/>
    <property type="project" value="UniProtKB-UniRule"/>
</dbReference>
<evidence type="ECO:0000256" key="6">
    <source>
        <dbReference type="ARBA" id="ARBA00022801"/>
    </source>
</evidence>
<dbReference type="STRING" id="2018661.A0A2A2K7D0"/>
<dbReference type="InterPro" id="IPR029001">
    <property type="entry name" value="ITPase-like_fam"/>
</dbReference>
<dbReference type="PANTHER" id="PTHR11067">
    <property type="entry name" value="INOSINE TRIPHOSPHATE PYROPHOSPHATASE/HAM1 PROTEIN"/>
    <property type="match status" value="1"/>
</dbReference>
<feature type="binding site" evidence="13">
    <location>
        <position position="352"/>
    </location>
    <ligand>
        <name>Mg(2+)</name>
        <dbReference type="ChEBI" id="CHEBI:18420"/>
    </ligand>
</feature>
<dbReference type="EMBL" id="LIAE01009411">
    <property type="protein sequence ID" value="PAV69886.1"/>
    <property type="molecule type" value="Genomic_DNA"/>
</dbReference>
<evidence type="ECO:0000313" key="15">
    <source>
        <dbReference type="EMBL" id="PAV69886.1"/>
    </source>
</evidence>
<evidence type="ECO:0000256" key="9">
    <source>
        <dbReference type="ARBA" id="ARBA00054940"/>
    </source>
</evidence>
<comment type="similarity">
    <text evidence="2 13">Belongs to the HAM1 NTPase family.</text>
</comment>
<feature type="compositionally biased region" description="Basic residues" evidence="14">
    <location>
        <begin position="87"/>
        <end position="97"/>
    </location>
</feature>
<comment type="caution">
    <text evidence="15">The sequence shown here is derived from an EMBL/GenBank/DDBJ whole genome shotgun (WGS) entry which is preliminary data.</text>
</comment>
<dbReference type="CDD" id="cd00515">
    <property type="entry name" value="HAM1"/>
    <property type="match status" value="1"/>
</dbReference>
<dbReference type="GO" id="GO:0035870">
    <property type="term" value="F:dITP diphosphatase activity"/>
    <property type="evidence" value="ECO:0007669"/>
    <property type="project" value="UniProtKB-UniRule"/>
</dbReference>
<keyword evidence="6 13" id="KW-0378">Hydrolase</keyword>
<dbReference type="OrthoDB" id="6288734at2759"/>
<dbReference type="GO" id="GO:0009204">
    <property type="term" value="P:deoxyribonucleoside triphosphate catabolic process"/>
    <property type="evidence" value="ECO:0007669"/>
    <property type="project" value="UniProtKB-UniRule"/>
</dbReference>
<evidence type="ECO:0000256" key="11">
    <source>
        <dbReference type="ARBA" id="ARBA00093255"/>
    </source>
</evidence>
<comment type="catalytic activity">
    <reaction evidence="13">
        <text>XTP + H2O = XMP + diphosphate + H(+)</text>
        <dbReference type="Rhea" id="RHEA:28610"/>
        <dbReference type="ChEBI" id="CHEBI:15377"/>
        <dbReference type="ChEBI" id="CHEBI:15378"/>
        <dbReference type="ChEBI" id="CHEBI:33019"/>
        <dbReference type="ChEBI" id="CHEBI:57464"/>
        <dbReference type="ChEBI" id="CHEBI:61314"/>
        <dbReference type="EC" id="3.6.1.66"/>
    </reaction>
</comment>
<comment type="subunit">
    <text evidence="13">Homodimer.</text>
</comment>
<proteinExistence type="inferred from homology"/>
<dbReference type="GO" id="GO:0005737">
    <property type="term" value="C:cytoplasm"/>
    <property type="evidence" value="ECO:0007669"/>
    <property type="project" value="UniProtKB-SubCell"/>
</dbReference>
<keyword evidence="7 13" id="KW-0460">Magnesium</keyword>
<gene>
    <name evidence="15" type="ORF">WR25_04843</name>
</gene>
<dbReference type="InterPro" id="IPR027502">
    <property type="entry name" value="ITPase"/>
</dbReference>
<comment type="function">
    <text evidence="9">Pyrophosphatase that hydrolyzes the non-canonical purine nucleotides inosine triphosphate (ITP), deoxyinosine triphosphate (dITP) as well as 2'-deoxy-N-6-hydroxylaminopurine triphosphate (dHAPTP) and xanthosine 5'-triphosphate (XTP) to their respective monophosphate derivatives. The enzyme does not distinguish between the deoxy- and ribose forms. Probably excludes non-canonical purines from RNA and DNA precursor pools, thus preventing their incorporation into RNA and DNA and avoiding chromosomal lesions.</text>
</comment>
<feature type="binding site" evidence="13">
    <location>
        <begin position="484"/>
        <end position="485"/>
    </location>
    <ligand>
        <name>ITP</name>
        <dbReference type="ChEBI" id="CHEBI:61402"/>
    </ligand>
</feature>
<evidence type="ECO:0000256" key="4">
    <source>
        <dbReference type="ARBA" id="ARBA00022723"/>
    </source>
</evidence>
<feature type="binding site" evidence="13">
    <location>
        <position position="479"/>
    </location>
    <ligand>
        <name>ITP</name>
        <dbReference type="ChEBI" id="CHEBI:61402"/>
    </ligand>
</feature>
<comment type="catalytic activity">
    <reaction evidence="10">
        <text>ITP + H2O = IMP + diphosphate + H(+)</text>
        <dbReference type="Rhea" id="RHEA:29399"/>
        <dbReference type="ChEBI" id="CHEBI:15377"/>
        <dbReference type="ChEBI" id="CHEBI:15378"/>
        <dbReference type="ChEBI" id="CHEBI:33019"/>
        <dbReference type="ChEBI" id="CHEBI:58053"/>
        <dbReference type="ChEBI" id="CHEBI:61402"/>
        <dbReference type="EC" id="3.6.1.66"/>
    </reaction>
    <physiologicalReaction direction="left-to-right" evidence="10">
        <dbReference type="Rhea" id="RHEA:29400"/>
    </physiologicalReaction>
</comment>
<feature type="binding site" evidence="13">
    <location>
        <begin position="380"/>
        <end position="381"/>
    </location>
    <ligand>
        <name>ITP</name>
        <dbReference type="ChEBI" id="CHEBI:61402"/>
    </ligand>
</feature>
<evidence type="ECO:0000256" key="12">
    <source>
        <dbReference type="ARBA" id="ARBA00093271"/>
    </source>
</evidence>
<dbReference type="GO" id="GO:0000166">
    <property type="term" value="F:nucleotide binding"/>
    <property type="evidence" value="ECO:0007669"/>
    <property type="project" value="UniProtKB-KW"/>
</dbReference>
<dbReference type="GO" id="GO:0009117">
    <property type="term" value="P:nucleotide metabolic process"/>
    <property type="evidence" value="ECO:0007669"/>
    <property type="project" value="UniProtKB-KW"/>
</dbReference>
<comment type="catalytic activity">
    <reaction evidence="11">
        <text>dITP + H2O = dIMP + diphosphate + H(+)</text>
        <dbReference type="Rhea" id="RHEA:28342"/>
        <dbReference type="ChEBI" id="CHEBI:15377"/>
        <dbReference type="ChEBI" id="CHEBI:15378"/>
        <dbReference type="ChEBI" id="CHEBI:33019"/>
        <dbReference type="ChEBI" id="CHEBI:61194"/>
        <dbReference type="ChEBI" id="CHEBI:61382"/>
        <dbReference type="EC" id="3.6.1.66"/>
    </reaction>
    <physiologicalReaction direction="left-to-right" evidence="11">
        <dbReference type="Rhea" id="RHEA:28343"/>
    </physiologicalReaction>
</comment>
<dbReference type="EC" id="3.6.1.66" evidence="13"/>
<keyword evidence="4 13" id="KW-0479">Metal-binding</keyword>
<feature type="region of interest" description="Disordered" evidence="14">
    <location>
        <begin position="293"/>
        <end position="331"/>
    </location>
</feature>
<evidence type="ECO:0000256" key="8">
    <source>
        <dbReference type="ARBA" id="ARBA00023080"/>
    </source>
</evidence>
<evidence type="ECO:0000256" key="14">
    <source>
        <dbReference type="SAM" id="MobiDB-lite"/>
    </source>
</evidence>
<keyword evidence="13" id="KW-0464">Manganese</keyword>
<dbReference type="Pfam" id="PF01725">
    <property type="entry name" value="Ham1p_like"/>
    <property type="match status" value="1"/>
</dbReference>
<keyword evidence="8 13" id="KW-0546">Nucleotide metabolism</keyword>
<comment type="cofactor">
    <cofactor evidence="13">
        <name>Mg(2+)</name>
        <dbReference type="ChEBI" id="CHEBI:18420"/>
    </cofactor>
    <cofactor evidence="13">
        <name>Mn(2+)</name>
        <dbReference type="ChEBI" id="CHEBI:29035"/>
    </cofactor>
    <text evidence="13">Binds 1 divalent metal cation per subunit; can use either Mg(2+) or Mn(2+).</text>
</comment>
<evidence type="ECO:0000256" key="7">
    <source>
        <dbReference type="ARBA" id="ARBA00022842"/>
    </source>
</evidence>
<feature type="binding site" evidence="13">
    <location>
        <position position="380"/>
    </location>
    <ligand>
        <name>Mg(2+)</name>
        <dbReference type="ChEBI" id="CHEBI:18420"/>
    </ligand>
</feature>
<sequence length="499" mass="56396">MSRISLSFVSGNAGKVAEVTQILKGIDSQSSGRVPFPRTHDHLPRQLMLPSRALYPDIDDVSPCSSPTRSVCRPPLSQSPPPPPPHTPRHLPLSRKRKTAAVAVDNVNRQAAVFESFFCDSSTRLVMPFLQPGQVRLQRPPENVSDETMHLCSGLLLSSPELLIRYSSEWYGMKVYFERGRPETLEEGEYYEVQLQTEEEYRKPRVDLFGGGHSSEFRYARLVKRRQSEKELTTFRVMDEFEQKRKIEMEYGIKSQLIPVWPIFEEAKTHGRYKPSRLDSEIVPIAGFRRALSSNKEKPSTARELERFESPAPPAMSSYKTPEKRLGGQSADGQGLPAHLFDVKSVNIDLSEFQGEPEYIAQRKCEEAVAIIKGPVLVEDTSLCFNAFGGLPGPYIKWFLKKLTADGLPRMLADFPDKSAYALCVFAYSEGVDKPIHVFSGRCNGKIVSPKGPRNFGWDPIFLPDGYDQTYAEMDKDPKNQISHRGRALEALKKYFESQ</sequence>
<comment type="function">
    <text evidence="13">Pyrophosphatase that hydrolyzes non-canonical purine nucleotides such as inosine triphosphate (ITP), deoxyinosine triphosphate (dITP) or xanthosine 5'-triphosphate (XTP) to their respective monophosphate derivatives. The enzyme does not distinguish between the deoxy- and ribose forms. Probably excludes non-canonical purines from RNA and DNA precursor pools, thus preventing their incorporation into RNA and DNA and avoiding chromosomal lesions.</text>
</comment>
<evidence type="ECO:0000256" key="13">
    <source>
        <dbReference type="HAMAP-Rule" id="MF_03148"/>
    </source>
</evidence>
<dbReference type="GO" id="GO:0036220">
    <property type="term" value="F:ITP diphosphatase activity"/>
    <property type="evidence" value="ECO:0007669"/>
    <property type="project" value="UniProtKB-UniRule"/>
</dbReference>
<keyword evidence="16" id="KW-1185">Reference proteome</keyword>
<reference evidence="15 16" key="1">
    <citation type="journal article" date="2017" name="Curr. Biol.">
        <title>Genome architecture and evolution of a unichromosomal asexual nematode.</title>
        <authorList>
            <person name="Fradin H."/>
            <person name="Zegar C."/>
            <person name="Gutwein M."/>
            <person name="Lucas J."/>
            <person name="Kovtun M."/>
            <person name="Corcoran D."/>
            <person name="Baugh L.R."/>
            <person name="Kiontke K."/>
            <person name="Gunsalus K."/>
            <person name="Fitch D.H."/>
            <person name="Piano F."/>
        </authorList>
    </citation>
    <scope>NUCLEOTIDE SEQUENCE [LARGE SCALE GENOMIC DNA]</scope>
    <source>
        <strain evidence="15">PF1309</strain>
    </source>
</reference>
<feature type="compositionally biased region" description="Pro residues" evidence="14">
    <location>
        <begin position="77"/>
        <end position="86"/>
    </location>
</feature>
<comment type="caution">
    <text evidence="13">Lacks conserved residue(s) required for the propagation of feature annotation.</text>
</comment>
<feature type="binding site" evidence="13">
    <location>
        <begin position="456"/>
        <end position="459"/>
    </location>
    <ligand>
        <name>ITP</name>
        <dbReference type="ChEBI" id="CHEBI:61402"/>
    </ligand>
</feature>
<evidence type="ECO:0000256" key="3">
    <source>
        <dbReference type="ARBA" id="ARBA00022490"/>
    </source>
</evidence>
<evidence type="ECO:0000256" key="1">
    <source>
        <dbReference type="ARBA" id="ARBA00004496"/>
    </source>
</evidence>
<organism evidence="15 16">
    <name type="scientific">Diploscapter pachys</name>
    <dbReference type="NCBI Taxonomy" id="2018661"/>
    <lineage>
        <taxon>Eukaryota</taxon>
        <taxon>Metazoa</taxon>
        <taxon>Ecdysozoa</taxon>
        <taxon>Nematoda</taxon>
        <taxon>Chromadorea</taxon>
        <taxon>Rhabditida</taxon>
        <taxon>Rhabditina</taxon>
        <taxon>Rhabditomorpha</taxon>
        <taxon>Rhabditoidea</taxon>
        <taxon>Rhabditidae</taxon>
        <taxon>Diploscapter</taxon>
    </lineage>
</organism>
<evidence type="ECO:0000256" key="10">
    <source>
        <dbReference type="ARBA" id="ARBA00093218"/>
    </source>
</evidence>
<dbReference type="AlphaFoldDB" id="A0A2A2K7D0"/>
<feature type="compositionally biased region" description="Basic and acidic residues" evidence="14">
    <location>
        <begin position="295"/>
        <end position="309"/>
    </location>
</feature>